<gene>
    <name evidence="2" type="ORF">GPM918_LOCUS17255</name>
    <name evidence="1" type="ORF">OVA965_LOCUS4514</name>
    <name evidence="4" type="ORF">SRO942_LOCUS17256</name>
    <name evidence="3" type="ORF">TMI583_LOCUS4512</name>
</gene>
<dbReference type="Proteomes" id="UP000682733">
    <property type="component" value="Unassembled WGS sequence"/>
</dbReference>
<dbReference type="EMBL" id="CAJOBA010001190">
    <property type="protein sequence ID" value="CAF3581628.1"/>
    <property type="molecule type" value="Genomic_DNA"/>
</dbReference>
<proteinExistence type="predicted"/>
<reference evidence="2" key="1">
    <citation type="submission" date="2021-02" db="EMBL/GenBank/DDBJ databases">
        <authorList>
            <person name="Nowell W R."/>
        </authorList>
    </citation>
    <scope>NUCLEOTIDE SEQUENCE</scope>
</reference>
<keyword evidence="5" id="KW-1185">Reference proteome</keyword>
<evidence type="ECO:0000313" key="5">
    <source>
        <dbReference type="Proteomes" id="UP000663829"/>
    </source>
</evidence>
<dbReference type="Gene3D" id="1.25.40.10">
    <property type="entry name" value="Tetratricopeptide repeat domain"/>
    <property type="match status" value="1"/>
</dbReference>
<dbReference type="EMBL" id="CAJNOK010001190">
    <property type="protein sequence ID" value="CAF0798433.1"/>
    <property type="molecule type" value="Genomic_DNA"/>
</dbReference>
<dbReference type="Proteomes" id="UP000681722">
    <property type="component" value="Unassembled WGS sequence"/>
</dbReference>
<comment type="caution">
    <text evidence="2">The sequence shown here is derived from an EMBL/GenBank/DDBJ whole genome shotgun (WGS) entry which is preliminary data.</text>
</comment>
<dbReference type="AlphaFoldDB" id="A0A814M1K2"/>
<dbReference type="PROSITE" id="PS51996">
    <property type="entry name" value="TR_MART"/>
    <property type="match status" value="1"/>
</dbReference>
<dbReference type="OrthoDB" id="10050094at2759"/>
<name>A0A814M1K2_9BILA</name>
<dbReference type="EMBL" id="CAJNOQ010004699">
    <property type="protein sequence ID" value="CAF1070620.1"/>
    <property type="molecule type" value="Genomic_DNA"/>
</dbReference>
<dbReference type="Proteomes" id="UP000663829">
    <property type="component" value="Unassembled WGS sequence"/>
</dbReference>
<dbReference type="Proteomes" id="UP000677228">
    <property type="component" value="Unassembled WGS sequence"/>
</dbReference>
<sequence length="606" mass="71919">MPKPNQIICYDVNFYNNAETEVTIDHLQSIIESVKLFDTSAECLKNIEQTKTINTFVIVSEQHAEDFIPEIHTQESVLLIYIIRQNFESLLSNQSSDWISKYQKVKQFVYNTLEDLLEDLRKDVRFYLFSEEPCGLNIERFGDSARGSFQSWFPELIDILCNLSYPEDQLQKLIPLLKPHTTLKKIEIFEQEYKTKGAIYYYTAENFVYSLLNQALRQKNISFLFKFGFFIKDLYEQLKAAQKPFIESISGSPILTLFRGQQMPIFDIEKLEYDAYIYNTTMFSSSFDCQVSLMFQDSRLKQDSFLRNVLFQIEVDIRKRTLPYAYIREQSQFKDEVEILFMIGNQFKVRNIEFNKQENYFFVDLILINDFEPRDLKTAKDYSSRRNLKNCLSRIKLQMYYAVPVERKIIYYELMNLYPLEKGWIEAVRIYDHGQYLHYRKKEHQLALEKYDRALTIWLSFVEDNDLNCSIDIGHVYTLIGICHERMGIGKNIVRKIFDQAHMYYQRAYNNSLCEHELSETLDHLANICAIQMESESEDDQMMIKYGSMAIDFKQQYIQKISKNELYGNTEIADSFTILAYYCEKTKNYDLMLNSYKVALDISERT</sequence>
<dbReference type="EMBL" id="CAJOBC010004701">
    <property type="protein sequence ID" value="CAF3837785.1"/>
    <property type="molecule type" value="Genomic_DNA"/>
</dbReference>
<dbReference type="SUPFAM" id="SSF56399">
    <property type="entry name" value="ADP-ribosylation"/>
    <property type="match status" value="1"/>
</dbReference>
<evidence type="ECO:0000313" key="2">
    <source>
        <dbReference type="EMBL" id="CAF1070620.1"/>
    </source>
</evidence>
<evidence type="ECO:0000313" key="3">
    <source>
        <dbReference type="EMBL" id="CAF3581628.1"/>
    </source>
</evidence>
<dbReference type="InterPro" id="IPR011990">
    <property type="entry name" value="TPR-like_helical_dom_sf"/>
</dbReference>
<dbReference type="Gene3D" id="3.90.176.10">
    <property type="entry name" value="Toxin ADP-ribosyltransferase, Chain A, domain 1"/>
    <property type="match status" value="1"/>
</dbReference>
<evidence type="ECO:0000313" key="4">
    <source>
        <dbReference type="EMBL" id="CAF3837785.1"/>
    </source>
</evidence>
<accession>A0A814M1K2</accession>
<evidence type="ECO:0000313" key="1">
    <source>
        <dbReference type="EMBL" id="CAF0798433.1"/>
    </source>
</evidence>
<organism evidence="2 5">
    <name type="scientific">Didymodactylos carnosus</name>
    <dbReference type="NCBI Taxonomy" id="1234261"/>
    <lineage>
        <taxon>Eukaryota</taxon>
        <taxon>Metazoa</taxon>
        <taxon>Spiralia</taxon>
        <taxon>Gnathifera</taxon>
        <taxon>Rotifera</taxon>
        <taxon>Eurotatoria</taxon>
        <taxon>Bdelloidea</taxon>
        <taxon>Philodinida</taxon>
        <taxon>Philodinidae</taxon>
        <taxon>Didymodactylos</taxon>
    </lineage>
</organism>
<protein>
    <submittedName>
        <fullName evidence="2">Uncharacterized protein</fullName>
    </submittedName>
</protein>